<keyword evidence="1" id="KW-0472">Membrane</keyword>
<name>A0A8I2YFS1_9AGAM</name>
<feature type="transmembrane region" description="Helical" evidence="1">
    <location>
        <begin position="462"/>
        <end position="488"/>
    </location>
</feature>
<sequence length="662" mass="73215">MQLYQPKAYLLLVFLASYPVVSVAVNFTQCLENVITCANDTSSQACASLNISNATAFSMLRTSNGNPILTTDTATALSYHGCYNYCGKGQEPFSWTVFSQEYSQWLLPYLALLSQLPFGAPRRMDNLMSVILTLGSPTLAGYSLYLTLLNARWVNDKLFSGIDYPSSAVRLAVVRTLSSLQQVPLRVHPGRSARFESLVVHPDNDNWWITLAEGLDYSHTWSISSATSIAWVVVAYLLTVADSLSNVADSIQSSGQGTGSVWLWLLPIVIGWLVLSPKCDHDRVHDAYHRANRQAFVADSRDATAAPIHLTCNFGLTISSSPDWKLYGRNITSPDESRIPPVFNYARALSWSRTVYLTSLSYRAAWRKSSWNRVGVDGNRIPRNVPNDIPRESRLGNRDQVRDYCHPDHHESPEINVLFPRGVLFNMIVASLMSLQLQWGTTIAAILAAWFTPTIGLGCRSLAYLIYGLLSTAVWILLLLSSALGYYAHHLVEDLPIPDFESDEQDTSPTSITGHGFPFPGGASSAAIPLHRFPSPHVGTPLDTDEPASITTIKYFHTGWRHAQTIARVSDWLRWIGKSLAIVNAVGIITNSVFQYSGMYDNCYCDSSIFKWGISFAFNVISPMQNDIDLAHSAWIGALALGLTCSAFFVGSIYLIRDSLPS</sequence>
<evidence type="ECO:0000256" key="2">
    <source>
        <dbReference type="SAM" id="SignalP"/>
    </source>
</evidence>
<dbReference type="OrthoDB" id="5392263at2759"/>
<evidence type="ECO:0000313" key="4">
    <source>
        <dbReference type="Proteomes" id="UP000683000"/>
    </source>
</evidence>
<keyword evidence="4" id="KW-1185">Reference proteome</keyword>
<dbReference type="Proteomes" id="UP000683000">
    <property type="component" value="Unassembled WGS sequence"/>
</dbReference>
<feature type="transmembrane region" description="Helical" evidence="1">
    <location>
        <begin position="634"/>
        <end position="656"/>
    </location>
</feature>
<reference evidence="3" key="1">
    <citation type="submission" date="2021-03" db="EMBL/GenBank/DDBJ databases">
        <title>Evolutionary innovations through gain and loss of genes in the ectomycorrhizal Boletales.</title>
        <authorList>
            <person name="Wu G."/>
            <person name="Miyauchi S."/>
            <person name="Morin E."/>
            <person name="Yang Z.-L."/>
            <person name="Xu J."/>
            <person name="Martin F.M."/>
        </authorList>
    </citation>
    <scope>NUCLEOTIDE SEQUENCE</scope>
    <source>
        <strain evidence="3">BR01</strain>
    </source>
</reference>
<dbReference type="EMBL" id="JAGFBS010000040">
    <property type="protein sequence ID" value="KAG6371057.1"/>
    <property type="molecule type" value="Genomic_DNA"/>
</dbReference>
<feature type="transmembrane region" description="Helical" evidence="1">
    <location>
        <begin position="423"/>
        <end position="450"/>
    </location>
</feature>
<dbReference type="AlphaFoldDB" id="A0A8I2YFS1"/>
<keyword evidence="2" id="KW-0732">Signal</keyword>
<evidence type="ECO:0000313" key="3">
    <source>
        <dbReference type="EMBL" id="KAG6371057.1"/>
    </source>
</evidence>
<evidence type="ECO:0000256" key="1">
    <source>
        <dbReference type="SAM" id="Phobius"/>
    </source>
</evidence>
<gene>
    <name evidence="3" type="ORF">JVT61DRAFT_10594</name>
</gene>
<organism evidence="3 4">
    <name type="scientific">Boletus reticuloceps</name>
    <dbReference type="NCBI Taxonomy" id="495285"/>
    <lineage>
        <taxon>Eukaryota</taxon>
        <taxon>Fungi</taxon>
        <taxon>Dikarya</taxon>
        <taxon>Basidiomycota</taxon>
        <taxon>Agaricomycotina</taxon>
        <taxon>Agaricomycetes</taxon>
        <taxon>Agaricomycetidae</taxon>
        <taxon>Boletales</taxon>
        <taxon>Boletineae</taxon>
        <taxon>Boletaceae</taxon>
        <taxon>Boletoideae</taxon>
        <taxon>Boletus</taxon>
    </lineage>
</organism>
<keyword evidence="1" id="KW-1133">Transmembrane helix</keyword>
<proteinExistence type="predicted"/>
<accession>A0A8I2YFS1</accession>
<comment type="caution">
    <text evidence="3">The sequence shown here is derived from an EMBL/GenBank/DDBJ whole genome shotgun (WGS) entry which is preliminary data.</text>
</comment>
<feature type="signal peptide" evidence="2">
    <location>
        <begin position="1"/>
        <end position="24"/>
    </location>
</feature>
<feature type="chain" id="PRO_5034898880" evidence="2">
    <location>
        <begin position="25"/>
        <end position="662"/>
    </location>
</feature>
<protein>
    <submittedName>
        <fullName evidence="3">Uncharacterized protein</fullName>
    </submittedName>
</protein>
<keyword evidence="1" id="KW-0812">Transmembrane</keyword>